<dbReference type="Pfam" id="PF00012">
    <property type="entry name" value="HSP70"/>
    <property type="match status" value="1"/>
</dbReference>
<comment type="similarity">
    <text evidence="1">Belongs to the heat shock protein 70 family.</text>
</comment>
<dbReference type="PANTHER" id="PTHR45639">
    <property type="entry name" value="HSC70CB, ISOFORM G-RELATED"/>
    <property type="match status" value="1"/>
</dbReference>
<evidence type="ECO:0000256" key="1">
    <source>
        <dbReference type="ARBA" id="ARBA00007381"/>
    </source>
</evidence>
<reference evidence="4" key="2">
    <citation type="submission" date="2025-08" db="UniProtKB">
        <authorList>
            <consortium name="Ensembl"/>
        </authorList>
    </citation>
    <scope>IDENTIFICATION</scope>
</reference>
<dbReference type="FunFam" id="3.30.420.40:FF:000171">
    <property type="entry name" value="Heat shock 70 kDa protein 4"/>
    <property type="match status" value="1"/>
</dbReference>
<name>A0A803XXK2_MELGA</name>
<dbReference type="GO" id="GO:0005829">
    <property type="term" value="C:cytosol"/>
    <property type="evidence" value="ECO:0007669"/>
    <property type="project" value="TreeGrafter"/>
</dbReference>
<dbReference type="SUPFAM" id="SSF53067">
    <property type="entry name" value="Actin-like ATPase domain"/>
    <property type="match status" value="1"/>
</dbReference>
<accession>A0A803XXK2</accession>
<dbReference type="FunFam" id="3.30.30.30:FF:000002">
    <property type="entry name" value="Heat shock 70 kDa protein 4"/>
    <property type="match status" value="1"/>
</dbReference>
<keyword evidence="3" id="KW-0067">ATP-binding</keyword>
<dbReference type="PANTHER" id="PTHR45639:SF2">
    <property type="entry name" value="HEAT SHOCK PROTEIN 105 KDA"/>
    <property type="match status" value="1"/>
</dbReference>
<evidence type="ECO:0000256" key="3">
    <source>
        <dbReference type="ARBA" id="ARBA00022840"/>
    </source>
</evidence>
<dbReference type="GO" id="GO:0005634">
    <property type="term" value="C:nucleus"/>
    <property type="evidence" value="ECO:0007669"/>
    <property type="project" value="TreeGrafter"/>
</dbReference>
<keyword evidence="2" id="KW-0547">Nucleotide-binding</keyword>
<dbReference type="GO" id="GO:0005524">
    <property type="term" value="F:ATP binding"/>
    <property type="evidence" value="ECO:0007669"/>
    <property type="project" value="UniProtKB-KW"/>
</dbReference>
<keyword evidence="5" id="KW-1185">Reference proteome</keyword>
<dbReference type="AlphaFoldDB" id="A0A803XXK2"/>
<sequence>MTTNSCNIAFKSPLIIPMVADKFSNHRTPSVVSFRYKNRVIGVLMKNQQITHAHNTVSNFKRFHGCAFNDLFFQKEKKKMSYDLVLMKNAPPAVCCSACLYLWGRHGGAHTNARCCIHCITHYWKTEQE</sequence>
<dbReference type="GeneTree" id="ENSGT00940000159635"/>
<reference evidence="4" key="3">
    <citation type="submission" date="2025-09" db="UniProtKB">
        <authorList>
            <consortium name="Ensembl"/>
        </authorList>
    </citation>
    <scope>IDENTIFICATION</scope>
</reference>
<dbReference type="InParanoid" id="A0A803XXK2"/>
<proteinExistence type="inferred from homology"/>
<evidence type="ECO:0000256" key="2">
    <source>
        <dbReference type="ARBA" id="ARBA00022741"/>
    </source>
</evidence>
<evidence type="ECO:0000313" key="4">
    <source>
        <dbReference type="Ensembl" id="ENSMGAP00000024248.1"/>
    </source>
</evidence>
<dbReference type="Ensembl" id="ENSMGAT00000031700.1">
    <property type="protein sequence ID" value="ENSMGAP00000024248.1"/>
    <property type="gene ID" value="ENSMGAG00000022177.1"/>
</dbReference>
<dbReference type="Proteomes" id="UP000001645">
    <property type="component" value="Chromosome 1"/>
</dbReference>
<dbReference type="InterPro" id="IPR013126">
    <property type="entry name" value="Hsp_70_fam"/>
</dbReference>
<organism evidence="4 5">
    <name type="scientific">Meleagris gallopavo</name>
    <name type="common">Wild turkey</name>
    <dbReference type="NCBI Taxonomy" id="9103"/>
    <lineage>
        <taxon>Eukaryota</taxon>
        <taxon>Metazoa</taxon>
        <taxon>Chordata</taxon>
        <taxon>Craniata</taxon>
        <taxon>Vertebrata</taxon>
        <taxon>Euteleostomi</taxon>
        <taxon>Archelosauria</taxon>
        <taxon>Archosauria</taxon>
        <taxon>Dinosauria</taxon>
        <taxon>Saurischia</taxon>
        <taxon>Theropoda</taxon>
        <taxon>Coelurosauria</taxon>
        <taxon>Aves</taxon>
        <taxon>Neognathae</taxon>
        <taxon>Galloanserae</taxon>
        <taxon>Galliformes</taxon>
        <taxon>Phasianidae</taxon>
        <taxon>Meleagridinae</taxon>
        <taxon>Meleagris</taxon>
    </lineage>
</organism>
<evidence type="ECO:0000313" key="5">
    <source>
        <dbReference type="Proteomes" id="UP000001645"/>
    </source>
</evidence>
<reference evidence="4 5" key="1">
    <citation type="journal article" date="2010" name="PLoS Biol.">
        <title>Multi-platform next-generation sequencing of the domestic turkey (Meleagris gallopavo): genome assembly and analysis.</title>
        <authorList>
            <person name="Dalloul R.A."/>
            <person name="Long J.A."/>
            <person name="Zimin A.V."/>
            <person name="Aslam L."/>
            <person name="Beal K."/>
            <person name="Blomberg L.A."/>
            <person name="Bouffard P."/>
            <person name="Burt D.W."/>
            <person name="Crasta O."/>
            <person name="Crooijmans R.P."/>
            <person name="Cooper K."/>
            <person name="Coulombe R.A."/>
            <person name="De S."/>
            <person name="Delany M.E."/>
            <person name="Dodgson J.B."/>
            <person name="Dong J.J."/>
            <person name="Evans C."/>
            <person name="Frederickson K.M."/>
            <person name="Flicek P."/>
            <person name="Florea L."/>
            <person name="Folkerts O."/>
            <person name="Groenen M.A."/>
            <person name="Harkins T.T."/>
            <person name="Herrero J."/>
            <person name="Hoffmann S."/>
            <person name="Megens H.J."/>
            <person name="Jiang A."/>
            <person name="de Jong P."/>
            <person name="Kaiser P."/>
            <person name="Kim H."/>
            <person name="Kim K.W."/>
            <person name="Kim S."/>
            <person name="Langenberger D."/>
            <person name="Lee M.K."/>
            <person name="Lee T."/>
            <person name="Mane S."/>
            <person name="Marcais G."/>
            <person name="Marz M."/>
            <person name="McElroy A.P."/>
            <person name="Modise T."/>
            <person name="Nefedov M."/>
            <person name="Notredame C."/>
            <person name="Paton I.R."/>
            <person name="Payne W.S."/>
            <person name="Pertea G."/>
            <person name="Prickett D."/>
            <person name="Puiu D."/>
            <person name="Qioa D."/>
            <person name="Raineri E."/>
            <person name="Ruffier M."/>
            <person name="Salzberg S.L."/>
            <person name="Schatz M.C."/>
            <person name="Scheuring C."/>
            <person name="Schmidt C.J."/>
            <person name="Schroeder S."/>
            <person name="Searle S.M."/>
            <person name="Smith E.J."/>
            <person name="Smith J."/>
            <person name="Sonstegard T.S."/>
            <person name="Stadler P.F."/>
            <person name="Tafer H."/>
            <person name="Tu Z.J."/>
            <person name="Van Tassell C.P."/>
            <person name="Vilella A.J."/>
            <person name="Williams K.P."/>
            <person name="Yorke J.A."/>
            <person name="Zhang L."/>
            <person name="Zhang H.B."/>
            <person name="Zhang X."/>
            <person name="Zhang Y."/>
            <person name="Reed K.M."/>
        </authorList>
    </citation>
    <scope>NUCLEOTIDE SEQUENCE [LARGE SCALE GENOMIC DNA]</scope>
</reference>
<dbReference type="Gene3D" id="3.30.30.30">
    <property type="match status" value="1"/>
</dbReference>
<protein>
    <submittedName>
        <fullName evidence="4">Uncharacterized protein</fullName>
    </submittedName>
</protein>
<dbReference type="GO" id="GO:0140662">
    <property type="term" value="F:ATP-dependent protein folding chaperone"/>
    <property type="evidence" value="ECO:0007669"/>
    <property type="project" value="InterPro"/>
</dbReference>
<dbReference type="InterPro" id="IPR043129">
    <property type="entry name" value="ATPase_NBD"/>
</dbReference>